<dbReference type="AlphaFoldDB" id="A0A3R9KV01"/>
<dbReference type="Proteomes" id="UP000721045">
    <property type="component" value="Unassembled WGS sequence"/>
</dbReference>
<evidence type="ECO:0000313" key="2">
    <source>
        <dbReference type="Proteomes" id="UP000721045"/>
    </source>
</evidence>
<protein>
    <submittedName>
        <fullName evidence="1">Uncharacterized protein</fullName>
    </submittedName>
</protein>
<accession>A0A3R9KV01</accession>
<name>A0A3R9KV01_STRIT</name>
<dbReference type="EMBL" id="JABZYP010000022">
    <property type="protein sequence ID" value="MBF1713321.1"/>
    <property type="molecule type" value="Genomic_DNA"/>
</dbReference>
<sequence>MSVFDDINDFFSGVTDSYAKIEKELERTIISTVMAPAKKLARDNVKLSKQGKIVSEGQVAKENLTSISSQLDTSMKGAFSKKVSETIEHKKKEYMKW</sequence>
<proteinExistence type="predicted"/>
<reference evidence="1" key="1">
    <citation type="submission" date="2020-04" db="EMBL/GenBank/DDBJ databases">
        <title>Deep metagenomics examines the oral microbiome during advanced dental caries in children, revealing novel taxa and co-occurrences with host molecules.</title>
        <authorList>
            <person name="Baker J.L."/>
            <person name="Morton J.T."/>
            <person name="Dinis M."/>
            <person name="Alvarez R."/>
            <person name="Tran N.C."/>
            <person name="Knight R."/>
            <person name="Edlund A."/>
        </authorList>
    </citation>
    <scope>NUCLEOTIDE SEQUENCE</scope>
    <source>
        <strain evidence="1">JCVI_23_bin.22</strain>
    </source>
</reference>
<evidence type="ECO:0000313" key="1">
    <source>
        <dbReference type="EMBL" id="MBF1713321.1"/>
    </source>
</evidence>
<organism evidence="1 2">
    <name type="scientific">Streptococcus intermedius</name>
    <dbReference type="NCBI Taxonomy" id="1338"/>
    <lineage>
        <taxon>Bacteria</taxon>
        <taxon>Bacillati</taxon>
        <taxon>Bacillota</taxon>
        <taxon>Bacilli</taxon>
        <taxon>Lactobacillales</taxon>
        <taxon>Streptococcaceae</taxon>
        <taxon>Streptococcus</taxon>
        <taxon>Streptococcus anginosus group</taxon>
    </lineage>
</organism>
<gene>
    <name evidence="1" type="ORF">HXO88_06275</name>
</gene>
<dbReference type="RefSeq" id="WP_003072149.1">
    <property type="nucleotide sequence ID" value="NZ_CP053999.1"/>
</dbReference>
<comment type="caution">
    <text evidence="1">The sequence shown here is derived from an EMBL/GenBank/DDBJ whole genome shotgun (WGS) entry which is preliminary data.</text>
</comment>